<dbReference type="STRING" id="703135.A0A2A9NXF0"/>
<keyword evidence="2" id="KW-0249">Electron transport</keyword>
<evidence type="ECO:0000256" key="2">
    <source>
        <dbReference type="ARBA" id="ARBA00022982"/>
    </source>
</evidence>
<dbReference type="CDD" id="cd02947">
    <property type="entry name" value="TRX_family"/>
    <property type="match status" value="1"/>
</dbReference>
<dbReference type="PANTHER" id="PTHR45663:SF11">
    <property type="entry name" value="GEO12009P1"/>
    <property type="match status" value="1"/>
</dbReference>
<dbReference type="GO" id="GO:0015035">
    <property type="term" value="F:protein-disulfide reductase activity"/>
    <property type="evidence" value="ECO:0007669"/>
    <property type="project" value="TreeGrafter"/>
</dbReference>
<dbReference type="InterPro" id="IPR017937">
    <property type="entry name" value="Thioredoxin_CS"/>
</dbReference>
<keyword evidence="6" id="KW-1185">Reference proteome</keyword>
<evidence type="ECO:0000313" key="5">
    <source>
        <dbReference type="EMBL" id="PFH54164.1"/>
    </source>
</evidence>
<dbReference type="PROSITE" id="PS00194">
    <property type="entry name" value="THIOREDOXIN_1"/>
    <property type="match status" value="1"/>
</dbReference>
<reference evidence="5 6" key="1">
    <citation type="submission" date="2014-02" db="EMBL/GenBank/DDBJ databases">
        <title>Transposable element dynamics among asymbiotic and ectomycorrhizal Amanita fungi.</title>
        <authorList>
            <consortium name="DOE Joint Genome Institute"/>
            <person name="Hess J."/>
            <person name="Skrede I."/>
            <person name="Wolfe B."/>
            <person name="LaButti K."/>
            <person name="Ohm R.A."/>
            <person name="Grigoriev I.V."/>
            <person name="Pringle A."/>
        </authorList>
    </citation>
    <scope>NUCLEOTIDE SEQUENCE [LARGE SCALE GENOMIC DNA]</scope>
    <source>
        <strain evidence="5 6">SKay4041</strain>
    </source>
</reference>
<evidence type="ECO:0000313" key="6">
    <source>
        <dbReference type="Proteomes" id="UP000242287"/>
    </source>
</evidence>
<proteinExistence type="predicted"/>
<evidence type="ECO:0000256" key="3">
    <source>
        <dbReference type="ARBA" id="ARBA00023157"/>
    </source>
</evidence>
<dbReference type="OrthoDB" id="2121326at2759"/>
<evidence type="ECO:0000259" key="4">
    <source>
        <dbReference type="PROSITE" id="PS51352"/>
    </source>
</evidence>
<gene>
    <name evidence="5" type="ORF">AMATHDRAFT_452</name>
</gene>
<dbReference type="PRINTS" id="PR00421">
    <property type="entry name" value="THIOREDOXIN"/>
</dbReference>
<evidence type="ECO:0000256" key="1">
    <source>
        <dbReference type="ARBA" id="ARBA00022448"/>
    </source>
</evidence>
<dbReference type="GO" id="GO:0005737">
    <property type="term" value="C:cytoplasm"/>
    <property type="evidence" value="ECO:0007669"/>
    <property type="project" value="TreeGrafter"/>
</dbReference>
<keyword evidence="3" id="KW-1015">Disulfide bond</keyword>
<dbReference type="AlphaFoldDB" id="A0A2A9NXF0"/>
<dbReference type="InterPro" id="IPR013766">
    <property type="entry name" value="Thioredoxin_domain"/>
</dbReference>
<dbReference type="PROSITE" id="PS51352">
    <property type="entry name" value="THIOREDOXIN_2"/>
    <property type="match status" value="1"/>
</dbReference>
<keyword evidence="1" id="KW-0813">Transport</keyword>
<dbReference type="InterPro" id="IPR036249">
    <property type="entry name" value="Thioredoxin-like_sf"/>
</dbReference>
<dbReference type="EMBL" id="KZ301970">
    <property type="protein sequence ID" value="PFH54164.1"/>
    <property type="molecule type" value="Genomic_DNA"/>
</dbReference>
<feature type="domain" description="Thioredoxin" evidence="4">
    <location>
        <begin position="1"/>
        <end position="147"/>
    </location>
</feature>
<protein>
    <recommendedName>
        <fullName evidence="4">Thioredoxin domain-containing protein</fullName>
    </recommendedName>
</protein>
<sequence length="147" mass="16261">MAPIFLRFTRLPASIRSLAIRSIKPFHSSARCLDVYKDVNLDTFTKLTQTNHRLVLVDFYADWCGPCHQLSPILEKLCSDPNIKSGIGGLPVDLIKVDVESDVGGSLGQQHKVTSLPTVFAYREGKPVSHFRGAIPQNAVLEFLKAV</sequence>
<dbReference type="PANTHER" id="PTHR45663">
    <property type="entry name" value="GEO12009P1"/>
    <property type="match status" value="1"/>
</dbReference>
<organism evidence="5 6">
    <name type="scientific">Amanita thiersii Skay4041</name>
    <dbReference type="NCBI Taxonomy" id="703135"/>
    <lineage>
        <taxon>Eukaryota</taxon>
        <taxon>Fungi</taxon>
        <taxon>Dikarya</taxon>
        <taxon>Basidiomycota</taxon>
        <taxon>Agaricomycotina</taxon>
        <taxon>Agaricomycetes</taxon>
        <taxon>Agaricomycetidae</taxon>
        <taxon>Agaricales</taxon>
        <taxon>Pluteineae</taxon>
        <taxon>Amanitaceae</taxon>
        <taxon>Amanita</taxon>
    </lineage>
</organism>
<accession>A0A2A9NXF0</accession>
<dbReference type="Proteomes" id="UP000242287">
    <property type="component" value="Unassembled WGS sequence"/>
</dbReference>
<dbReference type="SUPFAM" id="SSF52833">
    <property type="entry name" value="Thioredoxin-like"/>
    <property type="match status" value="1"/>
</dbReference>
<dbReference type="Pfam" id="PF00085">
    <property type="entry name" value="Thioredoxin"/>
    <property type="match status" value="1"/>
</dbReference>
<dbReference type="Gene3D" id="3.40.30.10">
    <property type="entry name" value="Glutaredoxin"/>
    <property type="match status" value="1"/>
</dbReference>
<name>A0A2A9NXF0_9AGAR</name>